<keyword evidence="2" id="KW-0472">Membrane</keyword>
<keyword evidence="2" id="KW-0812">Transmembrane</keyword>
<evidence type="ECO:0000313" key="4">
    <source>
        <dbReference type="Proteomes" id="UP001321749"/>
    </source>
</evidence>
<evidence type="ECO:0000256" key="1">
    <source>
        <dbReference type="SAM" id="MobiDB-lite"/>
    </source>
</evidence>
<feature type="region of interest" description="Disordered" evidence="1">
    <location>
        <begin position="94"/>
        <end position="115"/>
    </location>
</feature>
<name>A0AAV9I5B4_9PEZI</name>
<keyword evidence="4" id="KW-1185">Reference proteome</keyword>
<comment type="caution">
    <text evidence="3">The sequence shown here is derived from an EMBL/GenBank/DDBJ whole genome shotgun (WGS) entry which is preliminary data.</text>
</comment>
<gene>
    <name evidence="3" type="ORF">QBC42DRAFT_282545</name>
</gene>
<evidence type="ECO:0000313" key="3">
    <source>
        <dbReference type="EMBL" id="KAK4466176.1"/>
    </source>
</evidence>
<reference evidence="3" key="1">
    <citation type="journal article" date="2023" name="Mol. Phylogenet. Evol.">
        <title>Genome-scale phylogeny and comparative genomics of the fungal order Sordariales.</title>
        <authorList>
            <person name="Hensen N."/>
            <person name="Bonometti L."/>
            <person name="Westerberg I."/>
            <person name="Brannstrom I.O."/>
            <person name="Guillou S."/>
            <person name="Cros-Aarteil S."/>
            <person name="Calhoun S."/>
            <person name="Haridas S."/>
            <person name="Kuo A."/>
            <person name="Mondo S."/>
            <person name="Pangilinan J."/>
            <person name="Riley R."/>
            <person name="LaButti K."/>
            <person name="Andreopoulos B."/>
            <person name="Lipzen A."/>
            <person name="Chen C."/>
            <person name="Yan M."/>
            <person name="Daum C."/>
            <person name="Ng V."/>
            <person name="Clum A."/>
            <person name="Steindorff A."/>
            <person name="Ohm R.A."/>
            <person name="Martin F."/>
            <person name="Silar P."/>
            <person name="Natvig D.O."/>
            <person name="Lalanne C."/>
            <person name="Gautier V."/>
            <person name="Ament-Velasquez S.L."/>
            <person name="Kruys A."/>
            <person name="Hutchinson M.I."/>
            <person name="Powell A.J."/>
            <person name="Barry K."/>
            <person name="Miller A.N."/>
            <person name="Grigoriev I.V."/>
            <person name="Debuchy R."/>
            <person name="Gladieux P."/>
            <person name="Hiltunen Thoren M."/>
            <person name="Johannesson H."/>
        </authorList>
    </citation>
    <scope>NUCLEOTIDE SEQUENCE</scope>
    <source>
        <strain evidence="3">PSN324</strain>
    </source>
</reference>
<dbReference type="Proteomes" id="UP001321749">
    <property type="component" value="Unassembled WGS sequence"/>
</dbReference>
<protein>
    <recommendedName>
        <fullName evidence="5">Secreted protein</fullName>
    </recommendedName>
</protein>
<dbReference type="AlphaFoldDB" id="A0AAV9I5B4"/>
<keyword evidence="2" id="KW-1133">Transmembrane helix</keyword>
<sequence length="115" mass="12812">MLIRYNIRVTVIIDVIAVFATVLFPSRLANVDGLLLQLCPMVARAPAPFITGKSPQYQLASQRFRIYGARVMIIDTTMQTKRWFREAEGAHLRPSGRARCVGSSEATSSPSNIQM</sequence>
<reference evidence="3" key="2">
    <citation type="submission" date="2023-06" db="EMBL/GenBank/DDBJ databases">
        <authorList>
            <consortium name="Lawrence Berkeley National Laboratory"/>
            <person name="Mondo S.J."/>
            <person name="Hensen N."/>
            <person name="Bonometti L."/>
            <person name="Westerberg I."/>
            <person name="Brannstrom I.O."/>
            <person name="Guillou S."/>
            <person name="Cros-Aarteil S."/>
            <person name="Calhoun S."/>
            <person name="Haridas S."/>
            <person name="Kuo A."/>
            <person name="Pangilinan J."/>
            <person name="Riley R."/>
            <person name="Labutti K."/>
            <person name="Andreopoulos B."/>
            <person name="Lipzen A."/>
            <person name="Chen C."/>
            <person name="Yanf M."/>
            <person name="Daum C."/>
            <person name="Ng V."/>
            <person name="Clum A."/>
            <person name="Steindorff A."/>
            <person name="Ohm R."/>
            <person name="Martin F."/>
            <person name="Silar P."/>
            <person name="Natvig D."/>
            <person name="Lalanne C."/>
            <person name="Gautier V."/>
            <person name="Ament-Velasquez S.L."/>
            <person name="Kruys A."/>
            <person name="Hutchinson M.I."/>
            <person name="Powell A.J."/>
            <person name="Barry K."/>
            <person name="Miller A.N."/>
            <person name="Grigoriev I.V."/>
            <person name="Debuchy R."/>
            <person name="Gladieux P."/>
            <person name="Thoren M.H."/>
            <person name="Johannesson H."/>
        </authorList>
    </citation>
    <scope>NUCLEOTIDE SEQUENCE</scope>
    <source>
        <strain evidence="3">PSN324</strain>
    </source>
</reference>
<feature type="compositionally biased region" description="Polar residues" evidence="1">
    <location>
        <begin position="104"/>
        <end position="115"/>
    </location>
</feature>
<organism evidence="3 4">
    <name type="scientific">Cladorrhinum samala</name>
    <dbReference type="NCBI Taxonomy" id="585594"/>
    <lineage>
        <taxon>Eukaryota</taxon>
        <taxon>Fungi</taxon>
        <taxon>Dikarya</taxon>
        <taxon>Ascomycota</taxon>
        <taxon>Pezizomycotina</taxon>
        <taxon>Sordariomycetes</taxon>
        <taxon>Sordariomycetidae</taxon>
        <taxon>Sordariales</taxon>
        <taxon>Podosporaceae</taxon>
        <taxon>Cladorrhinum</taxon>
    </lineage>
</organism>
<evidence type="ECO:0008006" key="5">
    <source>
        <dbReference type="Google" id="ProtNLM"/>
    </source>
</evidence>
<accession>A0AAV9I5B4</accession>
<evidence type="ECO:0000256" key="2">
    <source>
        <dbReference type="SAM" id="Phobius"/>
    </source>
</evidence>
<proteinExistence type="predicted"/>
<feature type="transmembrane region" description="Helical" evidence="2">
    <location>
        <begin position="7"/>
        <end position="24"/>
    </location>
</feature>
<dbReference type="EMBL" id="MU864933">
    <property type="protein sequence ID" value="KAK4466176.1"/>
    <property type="molecule type" value="Genomic_DNA"/>
</dbReference>